<gene>
    <name evidence="2" type="ORF">OKA05_07325</name>
</gene>
<keyword evidence="3" id="KW-1185">Reference proteome</keyword>
<accession>A0ABT3GH58</accession>
<reference evidence="2 3" key="1">
    <citation type="submission" date="2022-10" db="EMBL/GenBank/DDBJ databases">
        <title>Luteolibacter arcticus strain CCTCC AB 2014275, whole genome shotgun sequencing project.</title>
        <authorList>
            <person name="Zhao G."/>
            <person name="Shen L."/>
        </authorList>
    </citation>
    <scope>NUCLEOTIDE SEQUENCE [LARGE SCALE GENOMIC DNA]</scope>
    <source>
        <strain evidence="2 3">CCTCC AB 2014275</strain>
    </source>
</reference>
<name>A0ABT3GH58_9BACT</name>
<keyword evidence="1" id="KW-1133">Transmembrane helix</keyword>
<dbReference type="Proteomes" id="UP001320876">
    <property type="component" value="Unassembled WGS sequence"/>
</dbReference>
<organism evidence="2 3">
    <name type="scientific">Luteolibacter arcticus</name>
    <dbReference type="NCBI Taxonomy" id="1581411"/>
    <lineage>
        <taxon>Bacteria</taxon>
        <taxon>Pseudomonadati</taxon>
        <taxon>Verrucomicrobiota</taxon>
        <taxon>Verrucomicrobiia</taxon>
        <taxon>Verrucomicrobiales</taxon>
        <taxon>Verrucomicrobiaceae</taxon>
        <taxon>Luteolibacter</taxon>
    </lineage>
</organism>
<keyword evidence="1" id="KW-0812">Transmembrane</keyword>
<sequence>MSEEPPPTKAQIWSERLYATIAISLVVMFAACTGLLTLLELPLRLAFGGIWHFAQAIPGLLPQWHKLLLPLGCLMLATWLVHRFIRWALAAKGSTIDWRARQTLSATLLVLLGSAAAIALSGVVHQAIWLADAPWWRNSGRFAVRSDAMNKIKQLHLAILDFENEHGRYPDSLAELKTNPKLLYQSPDEGEPSEPIIYLKPREAPTETDDDVDSAILVSPLLGTDRKWVVVGFTSGAARSLPHQQLPEIFETRLNPASKRHE</sequence>
<protein>
    <submittedName>
        <fullName evidence="2">Uncharacterized protein</fullName>
    </submittedName>
</protein>
<evidence type="ECO:0000313" key="3">
    <source>
        <dbReference type="Proteomes" id="UP001320876"/>
    </source>
</evidence>
<dbReference type="RefSeq" id="WP_264486468.1">
    <property type="nucleotide sequence ID" value="NZ_JAPDDT010000002.1"/>
</dbReference>
<evidence type="ECO:0000313" key="2">
    <source>
        <dbReference type="EMBL" id="MCW1922359.1"/>
    </source>
</evidence>
<proteinExistence type="predicted"/>
<dbReference type="EMBL" id="JAPDDT010000002">
    <property type="protein sequence ID" value="MCW1922359.1"/>
    <property type="molecule type" value="Genomic_DNA"/>
</dbReference>
<comment type="caution">
    <text evidence="2">The sequence shown here is derived from an EMBL/GenBank/DDBJ whole genome shotgun (WGS) entry which is preliminary data.</text>
</comment>
<feature type="transmembrane region" description="Helical" evidence="1">
    <location>
        <begin position="67"/>
        <end position="85"/>
    </location>
</feature>
<keyword evidence="1" id="KW-0472">Membrane</keyword>
<feature type="transmembrane region" description="Helical" evidence="1">
    <location>
        <begin position="106"/>
        <end position="129"/>
    </location>
</feature>
<evidence type="ECO:0000256" key="1">
    <source>
        <dbReference type="SAM" id="Phobius"/>
    </source>
</evidence>
<feature type="transmembrane region" description="Helical" evidence="1">
    <location>
        <begin position="17"/>
        <end position="38"/>
    </location>
</feature>